<organism evidence="1 2">
    <name type="scientific">Carnobacterium maltaromaticum</name>
    <name type="common">Carnobacterium piscicola</name>
    <dbReference type="NCBI Taxonomy" id="2751"/>
    <lineage>
        <taxon>Bacteria</taxon>
        <taxon>Bacillati</taxon>
        <taxon>Bacillota</taxon>
        <taxon>Bacilli</taxon>
        <taxon>Lactobacillales</taxon>
        <taxon>Carnobacteriaceae</taxon>
        <taxon>Carnobacterium</taxon>
    </lineage>
</organism>
<proteinExistence type="predicted"/>
<comment type="caution">
    <text evidence="1">The sequence shown here is derived from an EMBL/GenBank/DDBJ whole genome shotgun (WGS) entry which is preliminary data.</text>
</comment>
<protein>
    <recommendedName>
        <fullName evidence="3">Transposase</fullName>
    </recommendedName>
</protein>
<name>A0AAW9JXX0_CARML</name>
<evidence type="ECO:0000313" key="1">
    <source>
        <dbReference type="EMBL" id="MDZ5760458.1"/>
    </source>
</evidence>
<gene>
    <name evidence="1" type="ORF">RAK27_17595</name>
</gene>
<reference evidence="1" key="1">
    <citation type="submission" date="2023-08" db="EMBL/GenBank/DDBJ databases">
        <title>Genomic characterization of piscicolin 126 produced by Carnobacterium maltaromaticum CM22 strain isolated from salmon (Salmo salar).</title>
        <authorList>
            <person name="Gonzalez-Gragera E."/>
            <person name="Garcia-Lopez J.D."/>
            <person name="Teso-Perez C."/>
            <person name="Gimenez-Hernandez I."/>
            <person name="Peralta-Sanchez J.M."/>
            <person name="Valdivia E."/>
            <person name="Montalban-Lopez M."/>
            <person name="Martin-Platero A.M."/>
            <person name="Banos A."/>
            <person name="Martinez-Bueno M."/>
        </authorList>
    </citation>
    <scope>NUCLEOTIDE SEQUENCE</scope>
    <source>
        <strain evidence="1">CM22</strain>
    </source>
</reference>
<dbReference type="InterPro" id="IPR009057">
    <property type="entry name" value="Homeodomain-like_sf"/>
</dbReference>
<sequence length="107" mass="12906">MGTRVSYPIEVKQKAIKMKLDGKTTKEIMSALTIKNKTQVETWWRWHRNGETHRFLQPLGKQYTFGKGPEYESEVEQLRIENRFLNQQIEIKKKYEKLEGMRNQKYL</sequence>
<dbReference type="SUPFAM" id="SSF46689">
    <property type="entry name" value="Homeodomain-like"/>
    <property type="match status" value="1"/>
</dbReference>
<dbReference type="Proteomes" id="UP001290462">
    <property type="component" value="Unassembled WGS sequence"/>
</dbReference>
<dbReference type="AlphaFoldDB" id="A0AAW9JXX0"/>
<accession>A0AAW9JXX0</accession>
<evidence type="ECO:0000313" key="2">
    <source>
        <dbReference type="Proteomes" id="UP001290462"/>
    </source>
</evidence>
<dbReference type="EMBL" id="JAVBVO010000005">
    <property type="protein sequence ID" value="MDZ5760458.1"/>
    <property type="molecule type" value="Genomic_DNA"/>
</dbReference>
<evidence type="ECO:0008006" key="3">
    <source>
        <dbReference type="Google" id="ProtNLM"/>
    </source>
</evidence>